<dbReference type="InterPro" id="IPR011004">
    <property type="entry name" value="Trimer_LpxA-like_sf"/>
</dbReference>
<organism evidence="1">
    <name type="scientific">Spumella elongata</name>
    <dbReference type="NCBI Taxonomy" id="89044"/>
    <lineage>
        <taxon>Eukaryota</taxon>
        <taxon>Sar</taxon>
        <taxon>Stramenopiles</taxon>
        <taxon>Ochrophyta</taxon>
        <taxon>Chrysophyceae</taxon>
        <taxon>Chromulinales</taxon>
        <taxon>Chromulinaceae</taxon>
        <taxon>Spumella</taxon>
    </lineage>
</organism>
<evidence type="ECO:0008006" key="2">
    <source>
        <dbReference type="Google" id="ProtNLM"/>
    </source>
</evidence>
<dbReference type="InterPro" id="IPR047324">
    <property type="entry name" value="LbH_gamma_CA-like"/>
</dbReference>
<dbReference type="AlphaFoldDB" id="A0A7S3GN43"/>
<gene>
    <name evidence="1" type="ORF">SELO1098_LOCUS476</name>
</gene>
<name>A0A7S3GN43_9STRA</name>
<dbReference type="CDD" id="cd04645">
    <property type="entry name" value="LbH_gamma_CA_like"/>
    <property type="match status" value="1"/>
</dbReference>
<dbReference type="InterPro" id="IPR050484">
    <property type="entry name" value="Transf_Hexapept/Carb_Anhydrase"/>
</dbReference>
<dbReference type="Pfam" id="PF00132">
    <property type="entry name" value="Hexapep"/>
    <property type="match status" value="1"/>
</dbReference>
<evidence type="ECO:0000313" key="1">
    <source>
        <dbReference type="EMBL" id="CAE0271651.1"/>
    </source>
</evidence>
<dbReference type="PANTHER" id="PTHR13061">
    <property type="entry name" value="DYNACTIN SUBUNIT P25"/>
    <property type="match status" value="1"/>
</dbReference>
<dbReference type="Gene3D" id="2.160.10.10">
    <property type="entry name" value="Hexapeptide repeat proteins"/>
    <property type="match status" value="1"/>
</dbReference>
<proteinExistence type="predicted"/>
<dbReference type="InterPro" id="IPR001451">
    <property type="entry name" value="Hexapep"/>
</dbReference>
<sequence>MKRATHLFGRALRETGQAIDRLGLTFSNNEIYKETFSRHRAVMNLYDKRPIIAAGGFVAPNASVVGDVLLFDEVSIWYGAVLRGDKNKIKVGRLTNVQDRAVISTVANLNTGFPANVEIGDSVTIGHGALITSATIGNRVLVGQGSIIQEGAEIGNNVVIAAGAVVLPGTIVPSNQLWAGNPAVYVRDVTDEESVGIKKSAEHYAEVGRTHGEEFLPFGTTYQAAEAAKL</sequence>
<reference evidence="1" key="1">
    <citation type="submission" date="2021-01" db="EMBL/GenBank/DDBJ databases">
        <authorList>
            <person name="Corre E."/>
            <person name="Pelletier E."/>
            <person name="Niang G."/>
            <person name="Scheremetjew M."/>
            <person name="Finn R."/>
            <person name="Kale V."/>
            <person name="Holt S."/>
            <person name="Cochrane G."/>
            <person name="Meng A."/>
            <person name="Brown T."/>
            <person name="Cohen L."/>
        </authorList>
    </citation>
    <scope>NUCLEOTIDE SEQUENCE</scope>
    <source>
        <strain evidence="1">CCAP 955/1</strain>
    </source>
</reference>
<protein>
    <recommendedName>
        <fullName evidence="2">Gamma carbonic anhydrase</fullName>
    </recommendedName>
</protein>
<dbReference type="EMBL" id="HBIC01000826">
    <property type="protein sequence ID" value="CAE0271651.1"/>
    <property type="molecule type" value="Transcribed_RNA"/>
</dbReference>
<dbReference type="SUPFAM" id="SSF51161">
    <property type="entry name" value="Trimeric LpxA-like enzymes"/>
    <property type="match status" value="1"/>
</dbReference>
<dbReference type="PANTHER" id="PTHR13061:SF29">
    <property type="entry name" value="GAMMA CARBONIC ANHYDRASE-LIKE 1, MITOCHONDRIAL-RELATED"/>
    <property type="match status" value="1"/>
</dbReference>
<accession>A0A7S3GN43</accession>